<organism evidence="6 8">
    <name type="scientific">Dehalococcoides mccartyi</name>
    <dbReference type="NCBI Taxonomy" id="61435"/>
    <lineage>
        <taxon>Bacteria</taxon>
        <taxon>Bacillati</taxon>
        <taxon>Chloroflexota</taxon>
        <taxon>Dehalococcoidia</taxon>
        <taxon>Dehalococcoidales</taxon>
        <taxon>Dehalococcoidaceae</taxon>
        <taxon>Dehalococcoides</taxon>
    </lineage>
</organism>
<dbReference type="GO" id="GO:0005737">
    <property type="term" value="C:cytoplasm"/>
    <property type="evidence" value="ECO:0007669"/>
    <property type="project" value="UniProtKB-ARBA"/>
</dbReference>
<keyword evidence="4" id="KW-0699">rRNA-binding</keyword>
<gene>
    <name evidence="4 7" type="primary">rpsF</name>
    <name evidence="6" type="ORF">DA01_07215</name>
    <name evidence="5" type="ORF">DEHALATV1_0873</name>
    <name evidence="7" type="ORF">VLL09_05090</name>
</gene>
<dbReference type="GO" id="GO:0003735">
    <property type="term" value="F:structural constituent of ribosome"/>
    <property type="evidence" value="ECO:0007669"/>
    <property type="project" value="InterPro"/>
</dbReference>
<dbReference type="SMR" id="A0A0V8M0A5"/>
<dbReference type="InterPro" id="IPR000529">
    <property type="entry name" value="Ribosomal_bS6"/>
</dbReference>
<dbReference type="CDD" id="cd00473">
    <property type="entry name" value="bS6"/>
    <property type="match status" value="1"/>
</dbReference>
<dbReference type="InterPro" id="IPR020814">
    <property type="entry name" value="Ribosomal_S6_plastid/chlpt"/>
</dbReference>
<reference evidence="6 8" key="1">
    <citation type="journal article" date="2015" name="Sci. Rep.">
        <title>A comparative genomics and reductive dehalogenase gene transcription study of two chloroethene-respiring bacteria, Dehalococcoides mccartyi strains MB and 11a.</title>
        <authorList>
            <person name="Low A."/>
            <person name="Shen Z."/>
            <person name="Cheng D."/>
            <person name="Rogers M.J."/>
            <person name="Lee P.K."/>
            <person name="He J."/>
        </authorList>
    </citation>
    <scope>NUCLEOTIDE SEQUENCE [LARGE SCALE GENOMIC DNA]</scope>
    <source>
        <strain evidence="6 8">MB</strain>
    </source>
</reference>
<dbReference type="Proteomes" id="UP000053577">
    <property type="component" value="Unassembled WGS sequence"/>
</dbReference>
<dbReference type="PATRIC" id="fig|243164.10.peg.988"/>
<dbReference type="Gene3D" id="3.30.70.60">
    <property type="match status" value="1"/>
</dbReference>
<dbReference type="EMBL" id="CP141531">
    <property type="protein sequence ID" value="WRO06765.1"/>
    <property type="molecule type" value="Genomic_DNA"/>
</dbReference>
<evidence type="ECO:0000256" key="4">
    <source>
        <dbReference type="HAMAP-Rule" id="MF_00360"/>
    </source>
</evidence>
<keyword evidence="4 6" id="KW-0689">Ribosomal protein</keyword>
<evidence type="ECO:0000256" key="2">
    <source>
        <dbReference type="ARBA" id="ARBA00035104"/>
    </source>
</evidence>
<proteinExistence type="inferred from homology"/>
<comment type="function">
    <text evidence="2 4">Binds together with bS18 to 16S ribosomal RNA.</text>
</comment>
<dbReference type="OrthoDB" id="9812702at2"/>
<dbReference type="NCBIfam" id="TIGR00166">
    <property type="entry name" value="S6"/>
    <property type="match status" value="1"/>
</dbReference>
<evidence type="ECO:0000313" key="6">
    <source>
        <dbReference type="EMBL" id="KSV17205.1"/>
    </source>
</evidence>
<accession>A0A0V8M0A5</accession>
<reference evidence="5 9" key="2">
    <citation type="journal article" date="2017" name="Sci. Rep.">
        <title>Isolation and genomic characterization of a Dehalococcoides strain suggests genomic rearrangement during culture.</title>
        <authorList>
            <person name="Yohda M."/>
            <person name="Ikegami K."/>
            <person name="Aita Y."/>
            <person name="Kitajima M."/>
            <person name="Takechi A."/>
            <person name="Iwamoto M."/>
            <person name="Fukuda T."/>
            <person name="Tamura N."/>
            <person name="Shibasaki J."/>
            <person name="Koike S."/>
            <person name="Komatsu D."/>
            <person name="Miyagi S."/>
            <person name="Nishimura M."/>
            <person name="Uchino Y."/>
            <person name="Shiroma A."/>
            <person name="Shimoji M."/>
            <person name="Tamotsu H."/>
            <person name="Ashimine N."/>
            <person name="Shinzato M."/>
            <person name="Ohki S."/>
            <person name="Nakano K."/>
            <person name="Teruya K."/>
            <person name="Satou K."/>
            <person name="Hirano T."/>
            <person name="Yagi O."/>
        </authorList>
    </citation>
    <scope>NUCLEOTIDE SEQUENCE [LARGE SCALE GENOMIC DNA]</scope>
    <source>
        <strain evidence="5 9">UCH-ATV1</strain>
    </source>
</reference>
<evidence type="ECO:0000256" key="1">
    <source>
        <dbReference type="ARBA" id="ARBA00009512"/>
    </source>
</evidence>
<dbReference type="HAMAP" id="MF_00360">
    <property type="entry name" value="Ribosomal_bS6"/>
    <property type="match status" value="1"/>
</dbReference>
<dbReference type="SUPFAM" id="SSF54995">
    <property type="entry name" value="Ribosomal protein S6"/>
    <property type="match status" value="1"/>
</dbReference>
<keyword evidence="4" id="KW-0694">RNA-binding</keyword>
<dbReference type="PANTHER" id="PTHR21011:SF1">
    <property type="entry name" value="SMALL RIBOSOMAL SUBUNIT PROTEIN BS6M"/>
    <property type="match status" value="1"/>
</dbReference>
<evidence type="ECO:0000313" key="5">
    <source>
        <dbReference type="EMBL" id="BAZ97501.1"/>
    </source>
</evidence>
<evidence type="ECO:0000313" key="7">
    <source>
        <dbReference type="EMBL" id="WRO06765.1"/>
    </source>
</evidence>
<dbReference type="Proteomes" id="UP000218257">
    <property type="component" value="Chromosome"/>
</dbReference>
<dbReference type="GO" id="GO:0005840">
    <property type="term" value="C:ribosome"/>
    <property type="evidence" value="ECO:0007669"/>
    <property type="project" value="UniProtKB-KW"/>
</dbReference>
<dbReference type="RefSeq" id="WP_010936741.1">
    <property type="nucleotide sequence ID" value="NZ_AP017649.1"/>
</dbReference>
<evidence type="ECO:0000313" key="8">
    <source>
        <dbReference type="Proteomes" id="UP000053577"/>
    </source>
</evidence>
<comment type="similarity">
    <text evidence="1 4">Belongs to the bacterial ribosomal protein bS6 family.</text>
</comment>
<dbReference type="GO" id="GO:0006412">
    <property type="term" value="P:translation"/>
    <property type="evidence" value="ECO:0007669"/>
    <property type="project" value="UniProtKB-UniRule"/>
</dbReference>
<evidence type="ECO:0000256" key="3">
    <source>
        <dbReference type="ARBA" id="ARBA00035294"/>
    </source>
</evidence>
<dbReference type="Proteomes" id="UP001327986">
    <property type="component" value="Chromosome"/>
</dbReference>
<dbReference type="Pfam" id="PF01250">
    <property type="entry name" value="Ribosomal_S6"/>
    <property type="match status" value="1"/>
</dbReference>
<keyword evidence="4" id="KW-0687">Ribonucleoprotein</keyword>
<dbReference type="InterPro" id="IPR014717">
    <property type="entry name" value="Transl_elong_EF1B/ribsomal_bS6"/>
</dbReference>
<protein>
    <recommendedName>
        <fullName evidence="3 4">Small ribosomal subunit protein bS6</fullName>
    </recommendedName>
</protein>
<dbReference type="GeneID" id="3229652"/>
<sequence length="109" mass="12503">MAASELLKSRVENLRDYELVVILTTDTPKEKVEAILEGISKTIAEKDGSFTEVNHWGKRKLAYLIGRYGEGYYVFIKMKAKPSSIRKINADLRISEQVIRHMAINMDEE</sequence>
<dbReference type="eggNOG" id="COG0360">
    <property type="taxonomic scope" value="Bacteria"/>
</dbReference>
<dbReference type="EMBL" id="JGYD01000025">
    <property type="protein sequence ID" value="KSV17205.1"/>
    <property type="molecule type" value="Genomic_DNA"/>
</dbReference>
<dbReference type="GO" id="GO:1990904">
    <property type="term" value="C:ribonucleoprotein complex"/>
    <property type="evidence" value="ECO:0007669"/>
    <property type="project" value="UniProtKB-KW"/>
</dbReference>
<reference evidence="7" key="3">
    <citation type="submission" date="2023-12" db="EMBL/GenBank/DDBJ databases">
        <title>Isolation of organohalide respiring bacteria Dehalococcoides mccartyi strain GPTCE1 in groundwater collected near a chemical plant in Suzhou, China.</title>
        <authorList>
            <person name="Liu G."/>
        </authorList>
    </citation>
    <scope>NUCLEOTIDE SEQUENCE</scope>
    <source>
        <strain evidence="7">GPTCE1</strain>
    </source>
</reference>
<dbReference type="AlphaFoldDB" id="A0A0V8M0A5"/>
<dbReference type="PANTHER" id="PTHR21011">
    <property type="entry name" value="MITOCHONDRIAL 28S RIBOSOMAL PROTEIN S6"/>
    <property type="match status" value="1"/>
</dbReference>
<name>A0A0V8M0A5_9CHLR</name>
<dbReference type="GO" id="GO:0070181">
    <property type="term" value="F:small ribosomal subunit rRNA binding"/>
    <property type="evidence" value="ECO:0007669"/>
    <property type="project" value="TreeGrafter"/>
</dbReference>
<dbReference type="EMBL" id="AP017649">
    <property type="protein sequence ID" value="BAZ97501.1"/>
    <property type="molecule type" value="Genomic_DNA"/>
</dbReference>
<dbReference type="InterPro" id="IPR035980">
    <property type="entry name" value="Ribosomal_bS6_sf"/>
</dbReference>
<evidence type="ECO:0000313" key="9">
    <source>
        <dbReference type="Proteomes" id="UP000218257"/>
    </source>
</evidence>